<dbReference type="PANTHER" id="PTHR33840">
    <property type="match status" value="1"/>
</dbReference>
<feature type="region of interest" description="Disordered" evidence="1">
    <location>
        <begin position="247"/>
        <end position="286"/>
    </location>
</feature>
<dbReference type="SUPFAM" id="SSF53474">
    <property type="entry name" value="alpha/beta-Hydrolases"/>
    <property type="match status" value="1"/>
</dbReference>
<dbReference type="PANTHER" id="PTHR33840:SF2">
    <property type="entry name" value="TLE1 PHOSPHOLIPASE DOMAIN-CONTAINING PROTEIN"/>
    <property type="match status" value="1"/>
</dbReference>
<name>A0A4Y7U131_COPMI</name>
<protein>
    <recommendedName>
        <fullName evidence="2">T6SS Phospholipase effector Tle1-like catalytic domain-containing protein</fullName>
    </recommendedName>
</protein>
<sequence>MEATGAIPNTHLTTGNRAAQEISHRGRTLVLCFDGTAGQYDNENSNVVKLFGLLTKDPNEQLCYYQPGVGTWFKPGAISPLLSWGAKILDRAIAWYLDQHVLDGYKFIMQNYQAGDKVCLFGFSRGAYTARALAGMLHKVGLLPRDNDVQMGFAYKLYQREDEEGLRCCEGFKRTYCQNVQIEFVGVWDTVAAVGLIASRTLPFTNSNTSVKTFRHALSLDERRARYRANLYHRMSQKFEDNAKKDTEFAVTSNPPSKSSTGLTSGSSSSDSSDGSSKQQKSVLERQISTTIIESPKVATKEEKARAPTFPTPVSDDVLEVWFTGAHSDVGGGSVHDEEERSLSHISLRWMVRQVAASGCGVKFDAAALAWAKITIEPSNLEGEIDPLDRLDATAKVYDKLKIKPFWWILEVLPMSYVWQDKNGIWRKTFKWHLGRGRTIESHKPQIHESVKIRQEQMDYKPKARWEEGSETYVR</sequence>
<keyword evidence="4" id="KW-1185">Reference proteome</keyword>
<dbReference type="OrthoDB" id="3162439at2759"/>
<evidence type="ECO:0000259" key="2">
    <source>
        <dbReference type="Pfam" id="PF09994"/>
    </source>
</evidence>
<evidence type="ECO:0000313" key="4">
    <source>
        <dbReference type="Proteomes" id="UP000298030"/>
    </source>
</evidence>
<dbReference type="Proteomes" id="UP000298030">
    <property type="component" value="Unassembled WGS sequence"/>
</dbReference>
<dbReference type="InterPro" id="IPR029058">
    <property type="entry name" value="AB_hydrolase_fold"/>
</dbReference>
<dbReference type="InterPro" id="IPR018712">
    <property type="entry name" value="Tle1-like_cat"/>
</dbReference>
<dbReference type="STRING" id="71717.A0A4Y7U131"/>
<proteinExistence type="predicted"/>
<gene>
    <name evidence="3" type="ORF">FA13DRAFT_1808407</name>
</gene>
<feature type="compositionally biased region" description="Low complexity" evidence="1">
    <location>
        <begin position="257"/>
        <end position="282"/>
    </location>
</feature>
<accession>A0A4Y7U131</accession>
<comment type="caution">
    <text evidence="3">The sequence shown here is derived from an EMBL/GenBank/DDBJ whole genome shotgun (WGS) entry which is preliminary data.</text>
</comment>
<reference evidence="3 4" key="1">
    <citation type="journal article" date="2019" name="Nat. Ecol. Evol.">
        <title>Megaphylogeny resolves global patterns of mushroom evolution.</title>
        <authorList>
            <person name="Varga T."/>
            <person name="Krizsan K."/>
            <person name="Foldi C."/>
            <person name="Dima B."/>
            <person name="Sanchez-Garcia M."/>
            <person name="Sanchez-Ramirez S."/>
            <person name="Szollosi G.J."/>
            <person name="Szarkandi J.G."/>
            <person name="Papp V."/>
            <person name="Albert L."/>
            <person name="Andreopoulos W."/>
            <person name="Angelini C."/>
            <person name="Antonin V."/>
            <person name="Barry K.W."/>
            <person name="Bougher N.L."/>
            <person name="Buchanan P."/>
            <person name="Buyck B."/>
            <person name="Bense V."/>
            <person name="Catcheside P."/>
            <person name="Chovatia M."/>
            <person name="Cooper J."/>
            <person name="Damon W."/>
            <person name="Desjardin D."/>
            <person name="Finy P."/>
            <person name="Geml J."/>
            <person name="Haridas S."/>
            <person name="Hughes K."/>
            <person name="Justo A."/>
            <person name="Karasinski D."/>
            <person name="Kautmanova I."/>
            <person name="Kiss B."/>
            <person name="Kocsube S."/>
            <person name="Kotiranta H."/>
            <person name="LaButti K.M."/>
            <person name="Lechner B.E."/>
            <person name="Liimatainen K."/>
            <person name="Lipzen A."/>
            <person name="Lukacs Z."/>
            <person name="Mihaltcheva S."/>
            <person name="Morgado L.N."/>
            <person name="Niskanen T."/>
            <person name="Noordeloos M.E."/>
            <person name="Ohm R.A."/>
            <person name="Ortiz-Santana B."/>
            <person name="Ovrebo C."/>
            <person name="Racz N."/>
            <person name="Riley R."/>
            <person name="Savchenko A."/>
            <person name="Shiryaev A."/>
            <person name="Soop K."/>
            <person name="Spirin V."/>
            <person name="Szebenyi C."/>
            <person name="Tomsovsky M."/>
            <person name="Tulloss R.E."/>
            <person name="Uehling J."/>
            <person name="Grigoriev I.V."/>
            <person name="Vagvolgyi C."/>
            <person name="Papp T."/>
            <person name="Martin F.M."/>
            <person name="Miettinen O."/>
            <person name="Hibbett D.S."/>
            <person name="Nagy L.G."/>
        </authorList>
    </citation>
    <scope>NUCLEOTIDE SEQUENCE [LARGE SCALE GENOMIC DNA]</scope>
    <source>
        <strain evidence="3 4">FP101781</strain>
    </source>
</reference>
<organism evidence="3 4">
    <name type="scientific">Coprinellus micaceus</name>
    <name type="common">Glistening ink-cap mushroom</name>
    <name type="synonym">Coprinus micaceus</name>
    <dbReference type="NCBI Taxonomy" id="71717"/>
    <lineage>
        <taxon>Eukaryota</taxon>
        <taxon>Fungi</taxon>
        <taxon>Dikarya</taxon>
        <taxon>Basidiomycota</taxon>
        <taxon>Agaricomycotina</taxon>
        <taxon>Agaricomycetes</taxon>
        <taxon>Agaricomycetidae</taxon>
        <taxon>Agaricales</taxon>
        <taxon>Agaricineae</taxon>
        <taxon>Psathyrellaceae</taxon>
        <taxon>Coprinellus</taxon>
    </lineage>
</organism>
<evidence type="ECO:0000256" key="1">
    <source>
        <dbReference type="SAM" id="MobiDB-lite"/>
    </source>
</evidence>
<feature type="domain" description="T6SS Phospholipase effector Tle1-like catalytic" evidence="2">
    <location>
        <begin position="27"/>
        <end position="354"/>
    </location>
</feature>
<evidence type="ECO:0000313" key="3">
    <source>
        <dbReference type="EMBL" id="TEB40147.1"/>
    </source>
</evidence>
<dbReference type="AlphaFoldDB" id="A0A4Y7U131"/>
<dbReference type="EMBL" id="QPFP01000001">
    <property type="protein sequence ID" value="TEB40147.1"/>
    <property type="molecule type" value="Genomic_DNA"/>
</dbReference>
<dbReference type="Pfam" id="PF09994">
    <property type="entry name" value="T6SS_Tle1-like_cat"/>
    <property type="match status" value="1"/>
</dbReference>